<dbReference type="PROSITE" id="PS50103">
    <property type="entry name" value="ZF_C3H1"/>
    <property type="match status" value="1"/>
</dbReference>
<dbReference type="GO" id="GO:0008270">
    <property type="term" value="F:zinc ion binding"/>
    <property type="evidence" value="ECO:0007669"/>
    <property type="project" value="UniProtKB-KW"/>
</dbReference>
<evidence type="ECO:0000259" key="6">
    <source>
        <dbReference type="PROSITE" id="PS50103"/>
    </source>
</evidence>
<keyword evidence="8" id="KW-1185">Reference proteome</keyword>
<dbReference type="AlphaFoldDB" id="A0A1E4SG06"/>
<feature type="zinc finger region" description="C3H1-type" evidence="4">
    <location>
        <begin position="129"/>
        <end position="157"/>
    </location>
</feature>
<evidence type="ECO:0000313" key="8">
    <source>
        <dbReference type="Proteomes" id="UP000094285"/>
    </source>
</evidence>
<dbReference type="Pfam" id="PF10453">
    <property type="entry name" value="NUFIP1"/>
    <property type="match status" value="1"/>
</dbReference>
<dbReference type="InterPro" id="IPR019496">
    <property type="entry name" value="NUFIP1_cons_dom"/>
</dbReference>
<feature type="domain" description="C3H1-type" evidence="6">
    <location>
        <begin position="129"/>
        <end position="157"/>
    </location>
</feature>
<evidence type="ECO:0000256" key="5">
    <source>
        <dbReference type="SAM" id="MobiDB-lite"/>
    </source>
</evidence>
<dbReference type="Pfam" id="PF00642">
    <property type="entry name" value="zf-CCCH"/>
    <property type="match status" value="1"/>
</dbReference>
<dbReference type="SUPFAM" id="SSF90229">
    <property type="entry name" value="CCCH zinc finger"/>
    <property type="match status" value="1"/>
</dbReference>
<evidence type="ECO:0000313" key="7">
    <source>
        <dbReference type="EMBL" id="ODV78444.1"/>
    </source>
</evidence>
<dbReference type="RefSeq" id="XP_020063566.1">
    <property type="nucleotide sequence ID" value="XM_020210213.1"/>
</dbReference>
<feature type="region of interest" description="Disordered" evidence="5">
    <location>
        <begin position="1"/>
        <end position="75"/>
    </location>
</feature>
<sequence length="242" mass="27167">MDFVNPPPPRRTGALQGLLDLPTHLPNDAPLTGPETASLLGPVEEPIRDETVDDEESTHATPSSEPVFIPGTNITLQTEEDIRKWIEDRKKNWPSRKNIASKEEGKQQKAPEPRGNNKRESDDPTGNKKKPKSLCRFFLQYGHCKFGNKCKNVHETPTTGVTVSNEHDATHYKRQINGIPVLIPKLYSKRQSLGPNGSLFKSLVQKELAENENSVVLDFVQYLDKQGLINHDVMKNTTKPTK</sequence>
<feature type="compositionally biased region" description="Basic and acidic residues" evidence="5">
    <location>
        <begin position="100"/>
        <end position="126"/>
    </location>
</feature>
<evidence type="ECO:0000256" key="4">
    <source>
        <dbReference type="PROSITE-ProRule" id="PRU00723"/>
    </source>
</evidence>
<organism evidence="7 8">
    <name type="scientific">Suhomyces tanzawaensis NRRL Y-17324</name>
    <dbReference type="NCBI Taxonomy" id="984487"/>
    <lineage>
        <taxon>Eukaryota</taxon>
        <taxon>Fungi</taxon>
        <taxon>Dikarya</taxon>
        <taxon>Ascomycota</taxon>
        <taxon>Saccharomycotina</taxon>
        <taxon>Pichiomycetes</taxon>
        <taxon>Debaryomycetaceae</taxon>
        <taxon>Suhomyces</taxon>
    </lineage>
</organism>
<keyword evidence="1 4" id="KW-0479">Metal-binding</keyword>
<reference evidence="8" key="1">
    <citation type="submission" date="2016-05" db="EMBL/GenBank/DDBJ databases">
        <title>Comparative genomics of biotechnologically important yeasts.</title>
        <authorList>
            <consortium name="DOE Joint Genome Institute"/>
            <person name="Riley R."/>
            <person name="Haridas S."/>
            <person name="Wolfe K.H."/>
            <person name="Lopes M.R."/>
            <person name="Hittinger C.T."/>
            <person name="Goker M."/>
            <person name="Salamov A."/>
            <person name="Wisecaver J."/>
            <person name="Long T.M."/>
            <person name="Aerts A.L."/>
            <person name="Barry K."/>
            <person name="Choi C."/>
            <person name="Clum A."/>
            <person name="Coughlan A.Y."/>
            <person name="Deshpande S."/>
            <person name="Douglass A.P."/>
            <person name="Hanson S.J."/>
            <person name="Klenk H.-P."/>
            <person name="Labutti K."/>
            <person name="Lapidus A."/>
            <person name="Lindquist E."/>
            <person name="Lipzen A."/>
            <person name="Meier-Kolthoff J.P."/>
            <person name="Ohm R.A."/>
            <person name="Otillar R.P."/>
            <person name="Pangilinan J."/>
            <person name="Peng Y."/>
            <person name="Rokas A."/>
            <person name="Rosa C.A."/>
            <person name="Scheuner C."/>
            <person name="Sibirny A.A."/>
            <person name="Slot J.C."/>
            <person name="Stielow J.B."/>
            <person name="Sun H."/>
            <person name="Kurtzman C.P."/>
            <person name="Blackwell M."/>
            <person name="Grigoriev I.V."/>
            <person name="Jeffries T.W."/>
        </authorList>
    </citation>
    <scope>NUCLEOTIDE SEQUENCE [LARGE SCALE GENOMIC DNA]</scope>
    <source>
        <strain evidence="8">NRRL Y-17324</strain>
    </source>
</reference>
<feature type="compositionally biased region" description="Pro residues" evidence="5">
    <location>
        <begin position="1"/>
        <end position="10"/>
    </location>
</feature>
<evidence type="ECO:0000256" key="3">
    <source>
        <dbReference type="ARBA" id="ARBA00022833"/>
    </source>
</evidence>
<dbReference type="InterPro" id="IPR000571">
    <property type="entry name" value="Znf_CCCH"/>
</dbReference>
<dbReference type="Gene3D" id="4.10.1000.10">
    <property type="entry name" value="Zinc finger, CCCH-type"/>
    <property type="match status" value="1"/>
</dbReference>
<dbReference type="Proteomes" id="UP000094285">
    <property type="component" value="Unassembled WGS sequence"/>
</dbReference>
<dbReference type="SMART" id="SM00356">
    <property type="entry name" value="ZnF_C3H1"/>
    <property type="match status" value="1"/>
</dbReference>
<dbReference type="STRING" id="984487.A0A1E4SG06"/>
<proteinExistence type="predicted"/>
<name>A0A1E4SG06_9ASCO</name>
<dbReference type="EMBL" id="KV453913">
    <property type="protein sequence ID" value="ODV78444.1"/>
    <property type="molecule type" value="Genomic_DNA"/>
</dbReference>
<protein>
    <recommendedName>
        <fullName evidence="6">C3H1-type domain-containing protein</fullName>
    </recommendedName>
</protein>
<gene>
    <name evidence="7" type="ORF">CANTADRAFT_53461</name>
</gene>
<feature type="region of interest" description="Disordered" evidence="5">
    <location>
        <begin position="93"/>
        <end position="131"/>
    </location>
</feature>
<keyword evidence="3 4" id="KW-0862">Zinc</keyword>
<evidence type="ECO:0000256" key="1">
    <source>
        <dbReference type="ARBA" id="ARBA00022723"/>
    </source>
</evidence>
<accession>A0A1E4SG06</accession>
<keyword evidence="2 4" id="KW-0863">Zinc-finger</keyword>
<evidence type="ECO:0000256" key="2">
    <source>
        <dbReference type="ARBA" id="ARBA00022771"/>
    </source>
</evidence>
<dbReference type="InterPro" id="IPR036855">
    <property type="entry name" value="Znf_CCCH_sf"/>
</dbReference>
<dbReference type="GeneID" id="30984349"/>
<dbReference type="OrthoDB" id="273070at2759"/>